<evidence type="ECO:0000313" key="3">
    <source>
        <dbReference type="EMBL" id="KYQ89967.1"/>
    </source>
</evidence>
<dbReference type="PANTHER" id="PTHR33459">
    <property type="entry name" value="DD-GDCA PROTEIN"/>
    <property type="match status" value="1"/>
</dbReference>
<dbReference type="GO" id="GO:0005576">
    <property type="term" value="C:extracellular region"/>
    <property type="evidence" value="ECO:0007669"/>
    <property type="project" value="InterPro"/>
</dbReference>
<comment type="caution">
    <text evidence="3">The sequence shown here is derived from an EMBL/GenBank/DDBJ whole genome shotgun (WGS) entry which is preliminary data.</text>
</comment>
<sequence>MKKSLFISFILIYIALFIRVSKSDCTSYKCIQAGDQCGNGETCPGGHFCNTWFDIPVCVALLPAGETCTRDQECQRGLSCIIDSADRYCSNSEYKGYGEKCVDPMDCSRSLDCINGTCYRDQTDCVSTSCPAGKFCNSATKMCNVLLKTGKDCDFDYQCEYGSICAITPNSANKTCVAMYSKLEGQPCINGENTCDIGQSLGCVDGFCKKYNPDTAGTKACSSNSTCPGEAETCICNKFGGIDGKCQQTNVVGPECKTATLAYFDCIKDSGCPLIVDNPDSPSSCQSKECGKQKCNYEDLCFISDYQCNPVRLGYCPEKSTSSSLSIAFLLHTLLISFLLFI</sequence>
<dbReference type="EMBL" id="LODT01000037">
    <property type="protein sequence ID" value="KYQ89967.1"/>
    <property type="molecule type" value="Genomic_DNA"/>
</dbReference>
<dbReference type="InterPro" id="IPR052326">
    <property type="entry name" value="Diff-Dev_Assoc_Protein"/>
</dbReference>
<dbReference type="AlphaFoldDB" id="A0A151Z7Q3"/>
<reference evidence="3 4" key="1">
    <citation type="submission" date="2015-12" db="EMBL/GenBank/DDBJ databases">
        <title>Dictyostelia acquired genes for synthesis and detection of signals that induce cell-type specialization by lateral gene transfer from prokaryotes.</title>
        <authorList>
            <person name="Gloeckner G."/>
            <person name="Schaap P."/>
        </authorList>
    </citation>
    <scope>NUCLEOTIDE SEQUENCE [LARGE SCALE GENOMIC DNA]</scope>
    <source>
        <strain evidence="3 4">TK</strain>
    </source>
</reference>
<evidence type="ECO:0000259" key="2">
    <source>
        <dbReference type="Pfam" id="PF04706"/>
    </source>
</evidence>
<feature type="signal peptide" evidence="1">
    <location>
        <begin position="1"/>
        <end position="23"/>
    </location>
</feature>
<dbReference type="GO" id="GO:0030178">
    <property type="term" value="P:negative regulation of Wnt signaling pathway"/>
    <property type="evidence" value="ECO:0007669"/>
    <property type="project" value="InterPro"/>
</dbReference>
<name>A0A151Z7Q3_TIELA</name>
<dbReference type="InParanoid" id="A0A151Z7Q3"/>
<keyword evidence="1" id="KW-0732">Signal</keyword>
<dbReference type="OrthoDB" id="5912242at2759"/>
<organism evidence="3 4">
    <name type="scientific">Tieghemostelium lacteum</name>
    <name type="common">Slime mold</name>
    <name type="synonym">Dictyostelium lacteum</name>
    <dbReference type="NCBI Taxonomy" id="361077"/>
    <lineage>
        <taxon>Eukaryota</taxon>
        <taxon>Amoebozoa</taxon>
        <taxon>Evosea</taxon>
        <taxon>Eumycetozoa</taxon>
        <taxon>Dictyostelia</taxon>
        <taxon>Dictyosteliales</taxon>
        <taxon>Raperosteliaceae</taxon>
        <taxon>Tieghemostelium</taxon>
    </lineage>
</organism>
<dbReference type="InterPro" id="IPR006796">
    <property type="entry name" value="Dickkopf_N"/>
</dbReference>
<keyword evidence="4" id="KW-1185">Reference proteome</keyword>
<gene>
    <name evidence="3" type="ORF">DLAC_11727</name>
</gene>
<proteinExistence type="predicted"/>
<dbReference type="PANTHER" id="PTHR33459:SF4">
    <property type="entry name" value="DICKKOPF N-TERMINAL CYSTEINE-RICH DOMAIN-CONTAINING PROTEIN"/>
    <property type="match status" value="1"/>
</dbReference>
<dbReference type="Pfam" id="PF04706">
    <property type="entry name" value="Dickkopf_N"/>
    <property type="match status" value="1"/>
</dbReference>
<evidence type="ECO:0000256" key="1">
    <source>
        <dbReference type="SAM" id="SignalP"/>
    </source>
</evidence>
<evidence type="ECO:0000313" key="4">
    <source>
        <dbReference type="Proteomes" id="UP000076078"/>
    </source>
</evidence>
<dbReference type="OMA" id="DDQYCAN"/>
<accession>A0A151Z7Q3</accession>
<dbReference type="Proteomes" id="UP000076078">
    <property type="component" value="Unassembled WGS sequence"/>
</dbReference>
<protein>
    <recommendedName>
        <fullName evidence="2">Dickkopf N-terminal cysteine-rich domain-containing protein</fullName>
    </recommendedName>
</protein>
<feature type="chain" id="PRO_5007592970" description="Dickkopf N-terminal cysteine-rich domain-containing protein" evidence="1">
    <location>
        <begin position="24"/>
        <end position="342"/>
    </location>
</feature>
<feature type="domain" description="Dickkopf N-terminal cysteine-rich" evidence="2">
    <location>
        <begin position="36"/>
        <end position="82"/>
    </location>
</feature>